<dbReference type="PANTHER" id="PTHR32166:SF24">
    <property type="entry name" value="F16P17.2 PROTEIN"/>
    <property type="match status" value="1"/>
</dbReference>
<comment type="caution">
    <text evidence="3">The sequence shown here is derived from an EMBL/GenBank/DDBJ whole genome shotgun (WGS) entry which is preliminary data.</text>
</comment>
<dbReference type="InterPro" id="IPR058269">
    <property type="entry name" value="DUF7963"/>
</dbReference>
<dbReference type="STRING" id="4615.A0A199V4I4"/>
<feature type="domain" description="DUF7963" evidence="2">
    <location>
        <begin position="24"/>
        <end position="103"/>
    </location>
</feature>
<dbReference type="EMBL" id="LSRQ01003320">
    <property type="protein sequence ID" value="OAY71898.1"/>
    <property type="molecule type" value="Genomic_DNA"/>
</dbReference>
<evidence type="ECO:0000313" key="3">
    <source>
        <dbReference type="EMBL" id="OAY71898.1"/>
    </source>
</evidence>
<gene>
    <name evidence="3" type="ORF">ACMD2_24920</name>
</gene>
<dbReference type="Pfam" id="PF25908">
    <property type="entry name" value="DUF7963"/>
    <property type="match status" value="1"/>
</dbReference>
<reference evidence="3 4" key="1">
    <citation type="journal article" date="2016" name="DNA Res.">
        <title>The draft genome of MD-2 pineapple using hybrid error correction of long reads.</title>
        <authorList>
            <person name="Redwan R.M."/>
            <person name="Saidin A."/>
            <person name="Kumar S.V."/>
        </authorList>
    </citation>
    <scope>NUCLEOTIDE SEQUENCE [LARGE SCALE GENOMIC DNA]</scope>
    <source>
        <strain evidence="4">cv. MD2</strain>
        <tissue evidence="3">Leaf</tissue>
    </source>
</reference>
<sequence>MASGGDAGGPGPGLGRGWGGGGGAARAAHKRYEGLMTVRTKAIKGKGAWYWAHLEPILVQSSDTGLPKAVKLRCSLCDAVFSASNPSRTASEHLKRGSCPNFTSPPFLLRPGPPPPAPRRAHLLPAPSLLPLLSPHPTAAAAAAAAAAGMSSPPPSSQMLLSPHHHHQHQHQHHQQQQTAIVLSGGKEDLGALQMLEDSVKKLKSPKTPPAPALPKAQADSALALLADWFYESAGGAASSISSVDHPKFRAFLRSLGLPPLSRRDLAGPKLDERFAAARADADARIRDALFFQVASDGWNPPPFSASAAAALALPLPAAPLVSLTVNLPNGTSVFHRAIPVQPLAPSKFAEEVLWDAVLDVSGPGNAQRCAGIVADRFKSKALRSLEGQHHWMVNLSCLLRAFHCLLRDLFRELPLFRTAAANSAKLAAYFNTKSPVRAALRKHQLQELDHSFLLSVAADAAAAADDPAAAGAGSSSFFCSVFAMLEDVLASARALQLAIHDESYKLACLEDPVARETAEMIRDMGFWNDLEAAHELMKLVRDAIRDAEAERPLVGQCLPLWEQLRAKVKDWCAKFGADEAHAGKVLDRRFKKTYHPAWSAAFILDPLYLVKDASGKYLPQFKSLTPEQEKDVDKLITRMVSREEAHIALMELMKWRTEGLDPLYAQAVQVKQLDPATGKMKIANPQSSRLVWETCLSEFKSLGKVAVRLIFLHATSCGVRWNLSPLRSLAAHGRSRASVDRAHKLVFVAAHSKLERRDFSNDEDKDLELFTNGDDDVLSETSPFAEASSL</sequence>
<dbReference type="PANTHER" id="PTHR32166">
    <property type="entry name" value="OSJNBA0013A04.12 PROTEIN"/>
    <property type="match status" value="1"/>
</dbReference>
<feature type="compositionally biased region" description="Basic residues" evidence="1">
    <location>
        <begin position="163"/>
        <end position="174"/>
    </location>
</feature>
<protein>
    <recommendedName>
        <fullName evidence="2">DUF7963 domain-containing protein</fullName>
    </recommendedName>
</protein>
<evidence type="ECO:0000259" key="2">
    <source>
        <dbReference type="Pfam" id="PF25908"/>
    </source>
</evidence>
<organism evidence="3 4">
    <name type="scientific">Ananas comosus</name>
    <name type="common">Pineapple</name>
    <name type="synonym">Ananas ananas</name>
    <dbReference type="NCBI Taxonomy" id="4615"/>
    <lineage>
        <taxon>Eukaryota</taxon>
        <taxon>Viridiplantae</taxon>
        <taxon>Streptophyta</taxon>
        <taxon>Embryophyta</taxon>
        <taxon>Tracheophyta</taxon>
        <taxon>Spermatophyta</taxon>
        <taxon>Magnoliopsida</taxon>
        <taxon>Liliopsida</taxon>
        <taxon>Poales</taxon>
        <taxon>Bromeliaceae</taxon>
        <taxon>Bromelioideae</taxon>
        <taxon>Ananas</taxon>
    </lineage>
</organism>
<feature type="region of interest" description="Disordered" evidence="1">
    <location>
        <begin position="1"/>
        <end position="23"/>
    </location>
</feature>
<name>A0A199V4I4_ANACO</name>
<feature type="region of interest" description="Disordered" evidence="1">
    <location>
        <begin position="144"/>
        <end position="178"/>
    </location>
</feature>
<dbReference type="SUPFAM" id="SSF53098">
    <property type="entry name" value="Ribonuclease H-like"/>
    <property type="match status" value="1"/>
</dbReference>
<dbReference type="InterPro" id="IPR012337">
    <property type="entry name" value="RNaseH-like_sf"/>
</dbReference>
<feature type="compositionally biased region" description="Low complexity" evidence="1">
    <location>
        <begin position="144"/>
        <end position="162"/>
    </location>
</feature>
<accession>A0A199V4I4</accession>
<evidence type="ECO:0000313" key="4">
    <source>
        <dbReference type="Proteomes" id="UP000092600"/>
    </source>
</evidence>
<evidence type="ECO:0000256" key="1">
    <source>
        <dbReference type="SAM" id="MobiDB-lite"/>
    </source>
</evidence>
<dbReference type="AlphaFoldDB" id="A0A199V4I4"/>
<proteinExistence type="predicted"/>
<dbReference type="Proteomes" id="UP000092600">
    <property type="component" value="Unassembled WGS sequence"/>
</dbReference>